<dbReference type="GO" id="GO:0009982">
    <property type="term" value="F:pseudouridine synthase activity"/>
    <property type="evidence" value="ECO:0007669"/>
    <property type="project" value="InterPro"/>
</dbReference>
<reference evidence="2" key="1">
    <citation type="submission" date="2018-06" db="EMBL/GenBank/DDBJ databases">
        <authorList>
            <person name="Zhirakovskaya E."/>
        </authorList>
    </citation>
    <scope>NUCLEOTIDE SEQUENCE</scope>
</reference>
<name>A0A3B0XM71_9ZZZZ</name>
<dbReference type="InterPro" id="IPR020103">
    <property type="entry name" value="PsdUridine_synth_cat_dom_sf"/>
</dbReference>
<proteinExistence type="predicted"/>
<organism evidence="2">
    <name type="scientific">hydrothermal vent metagenome</name>
    <dbReference type="NCBI Taxonomy" id="652676"/>
    <lineage>
        <taxon>unclassified sequences</taxon>
        <taxon>metagenomes</taxon>
        <taxon>ecological metagenomes</taxon>
    </lineage>
</organism>
<protein>
    <submittedName>
        <fullName evidence="2">Pseudouridine synthase</fullName>
    </submittedName>
</protein>
<accession>A0A3B0XM71</accession>
<dbReference type="InterPro" id="IPR006145">
    <property type="entry name" value="PsdUridine_synth_RsuA/RluA"/>
</dbReference>
<evidence type="ECO:0000259" key="1">
    <source>
        <dbReference type="Pfam" id="PF00849"/>
    </source>
</evidence>
<dbReference type="CDD" id="cd02869">
    <property type="entry name" value="PseudoU_synth_RluA_like"/>
    <property type="match status" value="1"/>
</dbReference>
<gene>
    <name evidence="2" type="ORF">MNBD_GAMMA09-1371</name>
</gene>
<evidence type="ECO:0000313" key="2">
    <source>
        <dbReference type="EMBL" id="VAW64267.1"/>
    </source>
</evidence>
<dbReference type="EMBL" id="UOFI01000054">
    <property type="protein sequence ID" value="VAW64267.1"/>
    <property type="molecule type" value="Genomic_DNA"/>
</dbReference>
<feature type="domain" description="Pseudouridine synthase RsuA/RluA-like" evidence="1">
    <location>
        <begin position="101"/>
        <end position="238"/>
    </location>
</feature>
<dbReference type="GO" id="GO:0001522">
    <property type="term" value="P:pseudouridine synthesis"/>
    <property type="evidence" value="ECO:0007669"/>
    <property type="project" value="InterPro"/>
</dbReference>
<dbReference type="Pfam" id="PF00849">
    <property type="entry name" value="PseudoU_synth_2"/>
    <property type="match status" value="1"/>
</dbReference>
<dbReference type="SUPFAM" id="SSF55120">
    <property type="entry name" value="Pseudouridine synthase"/>
    <property type="match status" value="1"/>
</dbReference>
<sequence>MISRVNEASRFEKHITLATDGVTLIDCLAENTSLSRQQLKRVLHNGAVWLETMHRNGAQSIERIRRAKKILKQSDQVHIYYNEKIQHDLPLTAELVADEGDYSIWNKPAGMFSQGSKWGDHCTLYRWAEKNLQPQRPAFIVHRLDRAASGLMIIAHKKSIAADFSKLFECHHINKKYKAVVEGVIVDIKPPYKIENTLDNKKSVSEIVNIKTDADNNCSEIEIIIETGRKHQIRRHLSGLGYPIKGDRLYGAKNIESDLQLRSVKLEFICPVTAVQRKYELIE</sequence>
<dbReference type="AlphaFoldDB" id="A0A3B0XM71"/>
<dbReference type="Gene3D" id="3.30.2350.10">
    <property type="entry name" value="Pseudouridine synthase"/>
    <property type="match status" value="1"/>
</dbReference>
<dbReference type="InterPro" id="IPR050188">
    <property type="entry name" value="RluA_PseudoU_synthase"/>
</dbReference>
<dbReference type="PANTHER" id="PTHR21600">
    <property type="entry name" value="MITOCHONDRIAL RNA PSEUDOURIDINE SYNTHASE"/>
    <property type="match status" value="1"/>
</dbReference>
<dbReference type="GO" id="GO:0003723">
    <property type="term" value="F:RNA binding"/>
    <property type="evidence" value="ECO:0007669"/>
    <property type="project" value="InterPro"/>
</dbReference>